<dbReference type="Gene3D" id="3.40.50.150">
    <property type="entry name" value="Vaccinia Virus protein VP39"/>
    <property type="match status" value="1"/>
</dbReference>
<dbReference type="Proteomes" id="UP001234989">
    <property type="component" value="Chromosome 6"/>
</dbReference>
<keyword evidence="1" id="KW-0620">Polyamine biosynthesis</keyword>
<reference evidence="2" key="1">
    <citation type="submission" date="2023-08" db="EMBL/GenBank/DDBJ databases">
        <title>A de novo genome assembly of Solanum verrucosum Schlechtendal, a Mexican diploid species geographically isolated from the other diploid A-genome species in potato relatives.</title>
        <authorList>
            <person name="Hosaka K."/>
        </authorList>
    </citation>
    <scope>NUCLEOTIDE SEQUENCE</scope>
    <source>
        <tissue evidence="2">Young leaves</tissue>
    </source>
</reference>
<dbReference type="InterPro" id="IPR029063">
    <property type="entry name" value="SAM-dependent_MTases_sf"/>
</dbReference>
<dbReference type="GO" id="GO:0006596">
    <property type="term" value="P:polyamine biosynthetic process"/>
    <property type="evidence" value="ECO:0007669"/>
    <property type="project" value="UniProtKB-KW"/>
</dbReference>
<name>A0AAF0TX08_SOLVR</name>
<evidence type="ECO:0000256" key="1">
    <source>
        <dbReference type="ARBA" id="ARBA00023115"/>
    </source>
</evidence>
<dbReference type="SUPFAM" id="SSF53335">
    <property type="entry name" value="S-adenosyl-L-methionine-dependent methyltransferases"/>
    <property type="match status" value="1"/>
</dbReference>
<gene>
    <name evidence="2" type="ORF">MTR67_028824</name>
</gene>
<accession>A0AAF0TX08</accession>
<evidence type="ECO:0000313" key="2">
    <source>
        <dbReference type="EMBL" id="WMV35439.1"/>
    </source>
</evidence>
<evidence type="ECO:0008006" key="4">
    <source>
        <dbReference type="Google" id="ProtNLM"/>
    </source>
</evidence>
<dbReference type="AlphaFoldDB" id="A0AAF0TX08"/>
<sequence length="335" mass="37439">MSMAAQNFKTSIQIQPSFQCHLFPSSLPTIFKIRHKPQSPITLKFHPIKASNHKYITPTKQEEEEDDDDGIPIEHIKTLVKFKSRHNYIRVLEVSRRADHPLAGSRLLLLDAPGNIHSISFLFKSITNAYYDVLATLPPILPPGPLGILGFGAGSAAKLILELYPQGVIHGYELDPSVISVGREYLGLSKVEKQYPDRLFIYISNALNASVKDGYSGLIVDLFSKGRLIPELQNPQTWEKLKGKLKKGGKIMVNVGGSCVEPEDSRKDGNMIMEETLMAMNKVFEGEVFVLNLGNRKQEDSSVAIVGGLPDLEKWRISLPKPLRVYVDMWKKYGG</sequence>
<keyword evidence="3" id="KW-1185">Reference proteome</keyword>
<dbReference type="PANTHER" id="PTHR43317:SF1">
    <property type="entry name" value="THERMOSPERMINE SYNTHASE ACAULIS5"/>
    <property type="match status" value="1"/>
</dbReference>
<dbReference type="PANTHER" id="PTHR43317">
    <property type="entry name" value="THERMOSPERMINE SYNTHASE ACAULIS5"/>
    <property type="match status" value="1"/>
</dbReference>
<organism evidence="2 3">
    <name type="scientific">Solanum verrucosum</name>
    <dbReference type="NCBI Taxonomy" id="315347"/>
    <lineage>
        <taxon>Eukaryota</taxon>
        <taxon>Viridiplantae</taxon>
        <taxon>Streptophyta</taxon>
        <taxon>Embryophyta</taxon>
        <taxon>Tracheophyta</taxon>
        <taxon>Spermatophyta</taxon>
        <taxon>Magnoliopsida</taxon>
        <taxon>eudicotyledons</taxon>
        <taxon>Gunneridae</taxon>
        <taxon>Pentapetalae</taxon>
        <taxon>asterids</taxon>
        <taxon>lamiids</taxon>
        <taxon>Solanales</taxon>
        <taxon>Solanaceae</taxon>
        <taxon>Solanoideae</taxon>
        <taxon>Solaneae</taxon>
        <taxon>Solanum</taxon>
    </lineage>
</organism>
<protein>
    <recommendedName>
        <fullName evidence="4">S-adenosyl-L-methionine-dependent methyltransferases superfamily protein</fullName>
    </recommendedName>
</protein>
<proteinExistence type="predicted"/>
<dbReference type="GO" id="GO:0010487">
    <property type="term" value="F:thermospermine synthase activity"/>
    <property type="evidence" value="ECO:0007669"/>
    <property type="project" value="TreeGrafter"/>
</dbReference>
<dbReference type="EMBL" id="CP133617">
    <property type="protein sequence ID" value="WMV35439.1"/>
    <property type="molecule type" value="Genomic_DNA"/>
</dbReference>
<evidence type="ECO:0000313" key="3">
    <source>
        <dbReference type="Proteomes" id="UP001234989"/>
    </source>
</evidence>